<evidence type="ECO:0000313" key="12">
    <source>
        <dbReference type="Proteomes" id="UP000823597"/>
    </source>
</evidence>
<comment type="caution">
    <text evidence="11">The sequence shown here is derived from an EMBL/GenBank/DDBJ whole genome shotgun (WGS) entry which is preliminary data.</text>
</comment>
<keyword evidence="1 9" id="KW-0547">Nucleotide-binding</keyword>
<dbReference type="Proteomes" id="UP000823597">
    <property type="component" value="Unassembled WGS sequence"/>
</dbReference>
<dbReference type="GO" id="GO:0043138">
    <property type="term" value="F:3'-5' DNA helicase activity"/>
    <property type="evidence" value="ECO:0007669"/>
    <property type="project" value="UniProtKB-EC"/>
</dbReference>
<evidence type="ECO:0000256" key="7">
    <source>
        <dbReference type="ARBA" id="ARBA00034808"/>
    </source>
</evidence>
<evidence type="ECO:0000256" key="3">
    <source>
        <dbReference type="ARBA" id="ARBA00022806"/>
    </source>
</evidence>
<dbReference type="EC" id="5.6.2.4" evidence="7"/>
<dbReference type="GO" id="GO:0016787">
    <property type="term" value="F:hydrolase activity"/>
    <property type="evidence" value="ECO:0007669"/>
    <property type="project" value="UniProtKB-UniRule"/>
</dbReference>
<dbReference type="PANTHER" id="PTHR11070:SF67">
    <property type="entry name" value="DNA 3'-5' HELICASE"/>
    <property type="match status" value="1"/>
</dbReference>
<dbReference type="GO" id="GO:0003677">
    <property type="term" value="F:DNA binding"/>
    <property type="evidence" value="ECO:0007669"/>
    <property type="project" value="InterPro"/>
</dbReference>
<keyword evidence="4 9" id="KW-0067">ATP-binding</keyword>
<accession>A0A9D9I657</accession>
<keyword evidence="3 9" id="KW-0347">Helicase</keyword>
<dbReference type="Pfam" id="PF00580">
    <property type="entry name" value="UvrD-helicase"/>
    <property type="match status" value="1"/>
</dbReference>
<sequence length="985" mass="110810">MLKVYSASAGSGKTFRLAKEYIKLLFRHEYAYRNILAVTFTNKATEEMKSRILEQLNVLASCPEKSPYYEDIASACGFSAKETAETARNVLERIMNDYTAFSVSTIDRFFQRTMRAFARELGLYGSYSVDLDRMAVYSEGIDDVVDSIGGDSTDPALIGWLVEMAMDSFERGGKWNVKDFLKNSGTEIFSEEFRIKSGGVPYDRALPKKSIALVRERCGRIMGDFEQGMSGYASRALSVISEGMLAPEDFIGGGRSPFRKLRDIAEGKLFEIPDSLTARIDASSEAWYARTSAFKDRISAVYPSLNDCLHEMKVYYEDNHVLYNTAVAVSSELLRLGVVSDIASAIAGILRERNTVMLDDTNQALAGIISDDDTPFVYEKLGTRYDDYLLDEFQDTSRLQWHNFLPLVSNSVSQGGETLVVGDVKQSIYRWRSGDWRILGGEIKERFPDALFESMKENWRSLGNIVSFNNDFFSFAVERCGSSMLSEVYADIRQEVPSLRAQKAEGGHVHIRFLSKDDDVSSADECLLSSISRLRANGYVFSDITLLVRSNSDGERAVELLKNNGIPVISDDSLLVGNSFAVKYVINTLRKTAPGDMPAMSLYAFCEACVAELPEETMAPDTAHVYAFLDKVNEFVSSEGDDPHGFLSWWETFSQSFTVPAPENDYAVRVMTVHKSKGLDFKAVIVPYLEVPMYKASKRWVRLPEDDFGTGLLVPVVLNSKSEKTLFADDYREEAELSIVDNFNIAYVAFTRGVEELVIICDPLSKAFMSNPSEPSRISEYLYAFCRENRGEGMSFDFGDWMRASSGNRQNKTENAIVPYFRPLSFGNRLKLAYDSFDYFTDAPQRRGRGKILHTIMSRIKSVGDIEGSLSRSVMEGDISLAEMPEYLEEINSAVSSVEKYGWFTGKYDVLTEIEIIEPGGRISRPDRVLVSGNEAVAIDYKFGRQEAGHERQIRRYMSLLSSMGYLRVKGFLWYVEQGHILGFE</sequence>
<evidence type="ECO:0000256" key="2">
    <source>
        <dbReference type="ARBA" id="ARBA00022801"/>
    </source>
</evidence>
<name>A0A9D9I657_9BACT</name>
<dbReference type="InterPro" id="IPR000212">
    <property type="entry name" value="DNA_helicase_UvrD/REP"/>
</dbReference>
<feature type="binding site" evidence="9">
    <location>
        <begin position="7"/>
        <end position="14"/>
    </location>
    <ligand>
        <name>ATP</name>
        <dbReference type="ChEBI" id="CHEBI:30616"/>
    </ligand>
</feature>
<dbReference type="Gene3D" id="3.40.50.300">
    <property type="entry name" value="P-loop containing nucleotide triphosphate hydrolases"/>
    <property type="match status" value="4"/>
</dbReference>
<reference evidence="11" key="2">
    <citation type="journal article" date="2021" name="PeerJ">
        <title>Extensive microbial diversity within the chicken gut microbiome revealed by metagenomics and culture.</title>
        <authorList>
            <person name="Gilroy R."/>
            <person name="Ravi A."/>
            <person name="Getino M."/>
            <person name="Pursley I."/>
            <person name="Horton D.L."/>
            <person name="Alikhan N.F."/>
            <person name="Baker D."/>
            <person name="Gharbi K."/>
            <person name="Hall N."/>
            <person name="Watson M."/>
            <person name="Adriaenssens E.M."/>
            <person name="Foster-Nyarko E."/>
            <person name="Jarju S."/>
            <person name="Secka A."/>
            <person name="Antonio M."/>
            <person name="Oren A."/>
            <person name="Chaudhuri R.R."/>
            <person name="La Ragione R."/>
            <person name="Hildebrand F."/>
            <person name="Pallen M.J."/>
        </authorList>
    </citation>
    <scope>NUCLEOTIDE SEQUENCE</scope>
    <source>
        <strain evidence="11">10037</strain>
    </source>
</reference>
<keyword evidence="2 9" id="KW-0378">Hydrolase</keyword>
<evidence type="ECO:0000256" key="6">
    <source>
        <dbReference type="ARBA" id="ARBA00034617"/>
    </source>
</evidence>
<comment type="catalytic activity">
    <reaction evidence="8">
        <text>ATP + H2O = ADP + phosphate + H(+)</text>
        <dbReference type="Rhea" id="RHEA:13065"/>
        <dbReference type="ChEBI" id="CHEBI:15377"/>
        <dbReference type="ChEBI" id="CHEBI:15378"/>
        <dbReference type="ChEBI" id="CHEBI:30616"/>
        <dbReference type="ChEBI" id="CHEBI:43474"/>
        <dbReference type="ChEBI" id="CHEBI:456216"/>
        <dbReference type="EC" id="5.6.2.4"/>
    </reaction>
</comment>
<dbReference type="InterPro" id="IPR014017">
    <property type="entry name" value="DNA_helicase_UvrD-like_C"/>
</dbReference>
<organism evidence="11 12">
    <name type="scientific">Candidatus Merdivivens pullistercoris</name>
    <dbReference type="NCBI Taxonomy" id="2840873"/>
    <lineage>
        <taxon>Bacteria</taxon>
        <taxon>Pseudomonadati</taxon>
        <taxon>Bacteroidota</taxon>
        <taxon>Bacteroidia</taxon>
        <taxon>Bacteroidales</taxon>
        <taxon>Muribaculaceae</taxon>
        <taxon>Muribaculaceae incertae sedis</taxon>
        <taxon>Candidatus Merdivivens</taxon>
    </lineage>
</organism>
<dbReference type="PANTHER" id="PTHR11070">
    <property type="entry name" value="UVRD / RECB / PCRA DNA HELICASE FAMILY MEMBER"/>
    <property type="match status" value="1"/>
</dbReference>
<dbReference type="EMBL" id="JADIME010000091">
    <property type="protein sequence ID" value="MBO8466029.1"/>
    <property type="molecule type" value="Genomic_DNA"/>
</dbReference>
<evidence type="ECO:0000313" key="11">
    <source>
        <dbReference type="EMBL" id="MBO8466029.1"/>
    </source>
</evidence>
<feature type="domain" description="UvrD-like helicase ATP-binding" evidence="10">
    <location>
        <begin position="1"/>
        <end position="462"/>
    </location>
</feature>
<dbReference type="Pfam" id="PF13361">
    <property type="entry name" value="UvrD_C"/>
    <property type="match status" value="1"/>
</dbReference>
<gene>
    <name evidence="11" type="ORF">IAB93_08585</name>
</gene>
<evidence type="ECO:0000259" key="10">
    <source>
        <dbReference type="PROSITE" id="PS51198"/>
    </source>
</evidence>
<dbReference type="PROSITE" id="PS51198">
    <property type="entry name" value="UVRD_HELICASE_ATP_BIND"/>
    <property type="match status" value="1"/>
</dbReference>
<comment type="catalytic activity">
    <reaction evidence="6">
        <text>Couples ATP hydrolysis with the unwinding of duplex DNA by translocating in the 3'-5' direction.</text>
        <dbReference type="EC" id="5.6.2.4"/>
    </reaction>
</comment>
<evidence type="ECO:0000256" key="8">
    <source>
        <dbReference type="ARBA" id="ARBA00048988"/>
    </source>
</evidence>
<evidence type="ECO:0000256" key="5">
    <source>
        <dbReference type="ARBA" id="ARBA00023235"/>
    </source>
</evidence>
<evidence type="ECO:0000256" key="1">
    <source>
        <dbReference type="ARBA" id="ARBA00022741"/>
    </source>
</evidence>
<dbReference type="InterPro" id="IPR014016">
    <property type="entry name" value="UvrD-like_ATP-bd"/>
</dbReference>
<dbReference type="SUPFAM" id="SSF52540">
    <property type="entry name" value="P-loop containing nucleoside triphosphate hydrolases"/>
    <property type="match status" value="1"/>
</dbReference>
<evidence type="ECO:0000256" key="4">
    <source>
        <dbReference type="ARBA" id="ARBA00022840"/>
    </source>
</evidence>
<dbReference type="GO" id="GO:0000725">
    <property type="term" value="P:recombinational repair"/>
    <property type="evidence" value="ECO:0007669"/>
    <property type="project" value="TreeGrafter"/>
</dbReference>
<proteinExistence type="predicted"/>
<reference evidence="11" key="1">
    <citation type="submission" date="2020-10" db="EMBL/GenBank/DDBJ databases">
        <authorList>
            <person name="Gilroy R."/>
        </authorList>
    </citation>
    <scope>NUCLEOTIDE SEQUENCE</scope>
    <source>
        <strain evidence="11">10037</strain>
    </source>
</reference>
<keyword evidence="5" id="KW-0413">Isomerase</keyword>
<dbReference type="AlphaFoldDB" id="A0A9D9I657"/>
<protein>
    <recommendedName>
        <fullName evidence="7">DNA 3'-5' helicase</fullName>
        <ecNumber evidence="7">5.6.2.4</ecNumber>
    </recommendedName>
</protein>
<dbReference type="InterPro" id="IPR027417">
    <property type="entry name" value="P-loop_NTPase"/>
</dbReference>
<dbReference type="GO" id="GO:0005829">
    <property type="term" value="C:cytosol"/>
    <property type="evidence" value="ECO:0007669"/>
    <property type="project" value="TreeGrafter"/>
</dbReference>
<evidence type="ECO:0000256" key="9">
    <source>
        <dbReference type="PROSITE-ProRule" id="PRU00560"/>
    </source>
</evidence>
<dbReference type="GO" id="GO:0005524">
    <property type="term" value="F:ATP binding"/>
    <property type="evidence" value="ECO:0007669"/>
    <property type="project" value="UniProtKB-UniRule"/>
</dbReference>